<dbReference type="AlphaFoldDB" id="A0A1H0F1E5"/>
<dbReference type="RefSeq" id="WP_092065894.1">
    <property type="nucleotide sequence ID" value="NZ_FNIN01000010.1"/>
</dbReference>
<reference evidence="1 2" key="1">
    <citation type="submission" date="2016-10" db="EMBL/GenBank/DDBJ databases">
        <authorList>
            <person name="de Groot N.N."/>
        </authorList>
    </citation>
    <scope>NUCLEOTIDE SEQUENCE [LARGE SCALE GENOMIC DNA]</scope>
    <source>
        <strain evidence="1 2">DSM 15269</strain>
    </source>
</reference>
<keyword evidence="2" id="KW-1185">Reference proteome</keyword>
<protein>
    <recommendedName>
        <fullName evidence="3">Biotin-requiring enzyme</fullName>
    </recommendedName>
</protein>
<evidence type="ECO:0000313" key="2">
    <source>
        <dbReference type="Proteomes" id="UP000199602"/>
    </source>
</evidence>
<proteinExistence type="predicted"/>
<name>A0A1H0F1E5_9BACT</name>
<accession>A0A1H0F1E5</accession>
<dbReference type="Gene3D" id="2.40.50.100">
    <property type="match status" value="2"/>
</dbReference>
<sequence>MEKQNISELLQKIRENPYREIIITAPHSGNIEFVLKKTGSAVNGPSGKYKEKPGTLLAYLTRENNKKPIFAPEKGEISELAELKDGDFVQAGTPLLKIKHYLTKKEVIELILQQTLFLFRAPEKGKYYFLPEIDKKIKTKGCQNVLLSPGEEVLILSRMKRETYISYEGPRGLIYIVYFKQGQSLNSGDILFGICPKEDLEKIKEVVIKVQSEWEENNIG</sequence>
<dbReference type="Proteomes" id="UP000199602">
    <property type="component" value="Unassembled WGS sequence"/>
</dbReference>
<dbReference type="STRING" id="206665.SAMN04488516_11036"/>
<evidence type="ECO:0000313" key="1">
    <source>
        <dbReference type="EMBL" id="SDN88497.1"/>
    </source>
</evidence>
<dbReference type="EMBL" id="FNIN01000010">
    <property type="protein sequence ID" value="SDN88497.1"/>
    <property type="molecule type" value="Genomic_DNA"/>
</dbReference>
<dbReference type="OrthoDB" id="5430121at2"/>
<organism evidence="1 2">
    <name type="scientific">Desulfonauticus submarinus</name>
    <dbReference type="NCBI Taxonomy" id="206665"/>
    <lineage>
        <taxon>Bacteria</taxon>
        <taxon>Pseudomonadati</taxon>
        <taxon>Thermodesulfobacteriota</taxon>
        <taxon>Desulfovibrionia</taxon>
        <taxon>Desulfovibrionales</taxon>
        <taxon>Desulfonauticaceae</taxon>
        <taxon>Desulfonauticus</taxon>
    </lineage>
</organism>
<gene>
    <name evidence="1" type="ORF">SAMN04488516_11036</name>
</gene>
<evidence type="ECO:0008006" key="3">
    <source>
        <dbReference type="Google" id="ProtNLM"/>
    </source>
</evidence>